<evidence type="ECO:0000313" key="3">
    <source>
        <dbReference type="EMBL" id="CAG6448278.1"/>
    </source>
</evidence>
<dbReference type="InterPro" id="IPR032675">
    <property type="entry name" value="LRR_dom_sf"/>
</dbReference>
<reference evidence="3" key="1">
    <citation type="submission" date="2021-05" db="EMBL/GenBank/DDBJ databases">
        <authorList>
            <person name="Alioto T."/>
            <person name="Alioto T."/>
            <person name="Gomez Garrido J."/>
        </authorList>
    </citation>
    <scope>NUCLEOTIDE SEQUENCE</scope>
</reference>
<dbReference type="InterPro" id="IPR001810">
    <property type="entry name" value="F-box_dom"/>
</dbReference>
<feature type="compositionally biased region" description="Polar residues" evidence="1">
    <location>
        <begin position="1"/>
        <end position="12"/>
    </location>
</feature>
<evidence type="ECO:0000259" key="2">
    <source>
        <dbReference type="PROSITE" id="PS50181"/>
    </source>
</evidence>
<feature type="compositionally biased region" description="Low complexity" evidence="1">
    <location>
        <begin position="20"/>
        <end position="29"/>
    </location>
</feature>
<feature type="region of interest" description="Disordered" evidence="1">
    <location>
        <begin position="1"/>
        <end position="34"/>
    </location>
</feature>
<sequence>MDQKRNASPNPDTNRKFTKTTAATSASSSGTQIPELPQLPTEVWTSIFDNLSANQLLTLRQVCLRWRNIINSNSTLLAKLTVTFPARLTISSTYHPENLPPAAKVHFKNVTITAIGPWWTPFGQGLTELKLSSYSEVDHASLLAMLKHTPNLKSFELSESKLGGERPSGEADFRLDKLEKLVLCGIEDAVPVEVFRQLCGGLKRLRISWDWFTEEQPVSAQEMGAFLQGLQDSLEELYVTCTEDTLIELMRLDRLKLQKLTLAGDEHTDDDKSKGLLIELCQKLPTLEYLKIKGIRTFDEQSHSLLCKMGQVLPNLNCLQINGMHVDLAFLHNFPKQLQTFRLSGDSRWDSGSAVEIQFNGDDHLTLKELHLKKIHIEDSCLQRHLPKMPHLRSLTIKWCTSNFWSDLLQPLKSLKLLTALSLHGINVNESADDWTGLEQNDFAASLARLQLAQCEMPPKLLATVLTGCPGLRELRLQSMKLNDTADEEQVVHVVCRKLSKLSTLIIEGCELSNEEVDFLRENCKSLKELRITGCL</sequence>
<evidence type="ECO:0000256" key="1">
    <source>
        <dbReference type="SAM" id="MobiDB-lite"/>
    </source>
</evidence>
<dbReference type="SMART" id="SM00256">
    <property type="entry name" value="FBOX"/>
    <property type="match status" value="1"/>
</dbReference>
<dbReference type="PROSITE" id="PS50181">
    <property type="entry name" value="FBOX"/>
    <property type="match status" value="1"/>
</dbReference>
<feature type="domain" description="F-box" evidence="2">
    <location>
        <begin position="33"/>
        <end position="80"/>
    </location>
</feature>
<dbReference type="CDD" id="cd09917">
    <property type="entry name" value="F-box_SF"/>
    <property type="match status" value="1"/>
</dbReference>
<dbReference type="Gene3D" id="3.80.10.10">
    <property type="entry name" value="Ribonuclease Inhibitor"/>
    <property type="match status" value="2"/>
</dbReference>
<name>A0A8D8A4F1_CULPI</name>
<dbReference type="AlphaFoldDB" id="A0A8D8A4F1"/>
<proteinExistence type="predicted"/>
<organism evidence="3">
    <name type="scientific">Culex pipiens</name>
    <name type="common">House mosquito</name>
    <dbReference type="NCBI Taxonomy" id="7175"/>
    <lineage>
        <taxon>Eukaryota</taxon>
        <taxon>Metazoa</taxon>
        <taxon>Ecdysozoa</taxon>
        <taxon>Arthropoda</taxon>
        <taxon>Hexapoda</taxon>
        <taxon>Insecta</taxon>
        <taxon>Pterygota</taxon>
        <taxon>Neoptera</taxon>
        <taxon>Endopterygota</taxon>
        <taxon>Diptera</taxon>
        <taxon>Nematocera</taxon>
        <taxon>Culicoidea</taxon>
        <taxon>Culicidae</taxon>
        <taxon>Culicinae</taxon>
        <taxon>Culicini</taxon>
        <taxon>Culex</taxon>
        <taxon>Culex</taxon>
    </lineage>
</organism>
<dbReference type="PANTHER" id="PTHR38926:SF5">
    <property type="entry name" value="F-BOX AND LEUCINE-RICH REPEAT PROTEIN 6"/>
    <property type="match status" value="1"/>
</dbReference>
<dbReference type="EMBL" id="HBUE01010705">
    <property type="protein sequence ID" value="CAG6448275.1"/>
    <property type="molecule type" value="Transcribed_RNA"/>
</dbReference>
<dbReference type="SUPFAM" id="SSF52047">
    <property type="entry name" value="RNI-like"/>
    <property type="match status" value="2"/>
</dbReference>
<protein>
    <submittedName>
        <fullName evidence="3">(northern house mosquito) hypothetical protein</fullName>
    </submittedName>
</protein>
<dbReference type="EMBL" id="HBUE01010709">
    <property type="protein sequence ID" value="CAG6448278.1"/>
    <property type="molecule type" value="Transcribed_RNA"/>
</dbReference>
<dbReference type="InterPro" id="IPR036047">
    <property type="entry name" value="F-box-like_dom_sf"/>
</dbReference>
<accession>A0A8D8A4F1</accession>
<dbReference type="SUPFAM" id="SSF81383">
    <property type="entry name" value="F-box domain"/>
    <property type="match status" value="1"/>
</dbReference>
<dbReference type="PANTHER" id="PTHR38926">
    <property type="entry name" value="F-BOX DOMAIN CONTAINING PROTEIN, EXPRESSED"/>
    <property type="match status" value="1"/>
</dbReference>
<dbReference type="Pfam" id="PF12937">
    <property type="entry name" value="F-box-like"/>
    <property type="match status" value="1"/>
</dbReference>